<dbReference type="Gene3D" id="3.40.640.10">
    <property type="entry name" value="Type I PLP-dependent aspartate aminotransferase-like (Major domain)"/>
    <property type="match status" value="1"/>
</dbReference>
<keyword evidence="4" id="KW-0418">Kinase</keyword>
<dbReference type="Pfam" id="PF00155">
    <property type="entry name" value="Aminotran_1_2"/>
    <property type="match status" value="1"/>
</dbReference>
<feature type="region of interest" description="Disordered" evidence="7">
    <location>
        <begin position="219"/>
        <end position="241"/>
    </location>
</feature>
<dbReference type="PRINTS" id="PR00109">
    <property type="entry name" value="TYRKINASE"/>
</dbReference>
<evidence type="ECO:0000256" key="4">
    <source>
        <dbReference type="ARBA" id="ARBA00022777"/>
    </source>
</evidence>
<protein>
    <recommendedName>
        <fullName evidence="8">Protein kinase domain-containing protein</fullName>
    </recommendedName>
</protein>
<dbReference type="GO" id="GO:0071944">
    <property type="term" value="C:cell periphery"/>
    <property type="evidence" value="ECO:0007669"/>
    <property type="project" value="UniProtKB-ARBA"/>
</dbReference>
<dbReference type="InterPro" id="IPR015424">
    <property type="entry name" value="PyrdxlP-dep_Trfase"/>
</dbReference>
<dbReference type="InterPro" id="IPR008266">
    <property type="entry name" value="Tyr_kinase_AS"/>
</dbReference>
<reference evidence="9 10" key="1">
    <citation type="submission" date="2020-02" db="EMBL/GenBank/DDBJ databases">
        <authorList>
            <person name="Ferguson B K."/>
        </authorList>
    </citation>
    <scope>NUCLEOTIDE SEQUENCE [LARGE SCALE GENOMIC DNA]</scope>
</reference>
<dbReference type="GO" id="GO:0047536">
    <property type="term" value="F:2-aminoadipate transaminase activity"/>
    <property type="evidence" value="ECO:0007669"/>
    <property type="project" value="TreeGrafter"/>
</dbReference>
<evidence type="ECO:0000313" key="9">
    <source>
        <dbReference type="EMBL" id="CAB0028196.1"/>
    </source>
</evidence>
<name>A0A6H5I1E0_9HYME</name>
<dbReference type="PANTHER" id="PTHR42858">
    <property type="entry name" value="AMINOTRANSFERASE"/>
    <property type="match status" value="1"/>
</dbReference>
<feature type="region of interest" description="Disordered" evidence="7">
    <location>
        <begin position="528"/>
        <end position="572"/>
    </location>
</feature>
<evidence type="ECO:0000256" key="1">
    <source>
        <dbReference type="ARBA" id="ARBA00022553"/>
    </source>
</evidence>
<keyword evidence="3" id="KW-0547">Nucleotide-binding</keyword>
<keyword evidence="5" id="KW-0067">ATP-binding</keyword>
<dbReference type="GO" id="GO:0007165">
    <property type="term" value="P:signal transduction"/>
    <property type="evidence" value="ECO:0007669"/>
    <property type="project" value="UniProtKB-ARBA"/>
</dbReference>
<keyword evidence="1" id="KW-0597">Phosphoprotein</keyword>
<evidence type="ECO:0000256" key="6">
    <source>
        <dbReference type="ARBA" id="ARBA00023137"/>
    </source>
</evidence>
<keyword evidence="10" id="KW-1185">Reference proteome</keyword>
<keyword evidence="6" id="KW-0829">Tyrosine-protein kinase</keyword>
<organism evidence="9 10">
    <name type="scientific">Trichogramma brassicae</name>
    <dbReference type="NCBI Taxonomy" id="86971"/>
    <lineage>
        <taxon>Eukaryota</taxon>
        <taxon>Metazoa</taxon>
        <taxon>Ecdysozoa</taxon>
        <taxon>Arthropoda</taxon>
        <taxon>Hexapoda</taxon>
        <taxon>Insecta</taxon>
        <taxon>Pterygota</taxon>
        <taxon>Neoptera</taxon>
        <taxon>Endopterygota</taxon>
        <taxon>Hymenoptera</taxon>
        <taxon>Apocrita</taxon>
        <taxon>Proctotrupomorpha</taxon>
        <taxon>Chalcidoidea</taxon>
        <taxon>Trichogrammatidae</taxon>
        <taxon>Trichogramma</taxon>
    </lineage>
</organism>
<dbReference type="PANTHER" id="PTHR42858:SF1">
    <property type="entry name" value="LD15494P"/>
    <property type="match status" value="1"/>
</dbReference>
<dbReference type="FunFam" id="1.10.510.10:FF:000027">
    <property type="entry name" value="Receptor protein-tyrosine kinase"/>
    <property type="match status" value="1"/>
</dbReference>
<dbReference type="InterPro" id="IPR015421">
    <property type="entry name" value="PyrdxlP-dep_Trfase_major"/>
</dbReference>
<dbReference type="AlphaFoldDB" id="A0A6H5I1E0"/>
<dbReference type="InterPro" id="IPR004839">
    <property type="entry name" value="Aminotransferase_I/II_large"/>
</dbReference>
<dbReference type="InterPro" id="IPR000719">
    <property type="entry name" value="Prot_kinase_dom"/>
</dbReference>
<feature type="domain" description="Protein kinase" evidence="8">
    <location>
        <begin position="1"/>
        <end position="218"/>
    </location>
</feature>
<evidence type="ECO:0000259" key="8">
    <source>
        <dbReference type="PROSITE" id="PS50011"/>
    </source>
</evidence>
<dbReference type="SUPFAM" id="SSF53383">
    <property type="entry name" value="PLP-dependent transferases"/>
    <property type="match status" value="1"/>
</dbReference>
<dbReference type="InterPro" id="IPR001245">
    <property type="entry name" value="Ser-Thr/Tyr_kinase_cat_dom"/>
</dbReference>
<dbReference type="InterPro" id="IPR011009">
    <property type="entry name" value="Kinase-like_dom_sf"/>
</dbReference>
<evidence type="ECO:0000256" key="3">
    <source>
        <dbReference type="ARBA" id="ARBA00022741"/>
    </source>
</evidence>
<sequence>MLVTQLMPLGNLLDFVRTNKDKIGSKPMLNWCTQIARGMAYLEERRLVHRDLAARNVLVQTGNCVKITDFGLAKLLDINEEQYKAAGGKMPIKWLALECIQHRIFTHKSDVWAFGVTIWEVLTYGGRPYESVSAQRARAAGEGRATAPAGHLHHRRLHDHDQVLDAGRRVEAELPRAGRRDEKEMIRNLASTIDGPEALVDADEYLQPKCRAPLPPNLLSNSTSAGSGSPPATPVKTCWPNGVSLTGGSSNTMMLDSPTPMQNQQNRDRELLRYGTAMLMHQQAQLAAAVAAAAAAGSTNGSIVAGVGGSANPSVTNSLQRSHYGRPNGHCHHQGSINNGLSGAAVAGQQVNGGGVVGSSAISENGSTRYCSDPLKMVRGECLVDYYPTTTMSSRLCVNNSEYTLSYHLSDCDVTDDGFAAEAAAVQQHHQQQASVGGVKLDLPIDEDDYLMPSPALPTTKTQYMDLISEVTSAGKSTFLAFDVISENQRITSQASEQRLPQVSGLPQSAGQDVARQSRVHNVAGRAAAYPPTAGHPNVAEGSREGTGQRRVRRHQRPADQAARQRGGVRPRVLQRLRSTRARAPAAQAAEKERDDRLKKPCYTKEYIFIIYTHKQSVCPAARRSRQAYRSLLTTATTAQLLNNRKPNSRTTMSIGVDPYLRHLFDADPALNVYNSSIVNLSVGAPGPDLLKQCNTLLATATRHRLEEEEKEGKYYLFQYGITSGLWECREELAKFLTRRYGDPVAREDLILTCGATHGLQLILTSVMAPDGVIFVDEVTYMIALDAFKQFPLKRVVSVPMKNDVVDLDELEKLVRAERHKSYTLNENKIFWAMYYTVPTFHNPTGMTLTPDMCRRVVKMARDNAFTVVCDDVYNLLHYNNEYPPHRLFNYDDSKDPDYTGGNIISNGSFSKILSPALRVGWIECGPRVVNILKNS</sequence>
<evidence type="ECO:0000256" key="2">
    <source>
        <dbReference type="ARBA" id="ARBA00022679"/>
    </source>
</evidence>
<proteinExistence type="predicted"/>
<dbReference type="CDD" id="cd00609">
    <property type="entry name" value="AAT_like"/>
    <property type="match status" value="1"/>
</dbReference>
<accession>A0A6H5I1E0</accession>
<keyword evidence="2" id="KW-0808">Transferase</keyword>
<dbReference type="Pfam" id="PF07714">
    <property type="entry name" value="PK_Tyr_Ser-Thr"/>
    <property type="match status" value="1"/>
</dbReference>
<dbReference type="Proteomes" id="UP000479190">
    <property type="component" value="Unassembled WGS sequence"/>
</dbReference>
<dbReference type="GO" id="GO:0005524">
    <property type="term" value="F:ATP binding"/>
    <property type="evidence" value="ECO:0007669"/>
    <property type="project" value="UniProtKB-KW"/>
</dbReference>
<evidence type="ECO:0000256" key="7">
    <source>
        <dbReference type="SAM" id="MobiDB-lite"/>
    </source>
</evidence>
<dbReference type="PROSITE" id="PS00109">
    <property type="entry name" value="PROTEIN_KINASE_TYR"/>
    <property type="match status" value="1"/>
</dbReference>
<dbReference type="InterPro" id="IPR020635">
    <property type="entry name" value="Tyr_kinase_cat_dom"/>
</dbReference>
<dbReference type="GO" id="GO:0004713">
    <property type="term" value="F:protein tyrosine kinase activity"/>
    <property type="evidence" value="ECO:0007669"/>
    <property type="project" value="UniProtKB-KW"/>
</dbReference>
<dbReference type="PROSITE" id="PS50011">
    <property type="entry name" value="PROTEIN_KINASE_DOM"/>
    <property type="match status" value="1"/>
</dbReference>
<evidence type="ECO:0000313" key="10">
    <source>
        <dbReference type="Proteomes" id="UP000479190"/>
    </source>
</evidence>
<dbReference type="SMART" id="SM00219">
    <property type="entry name" value="TyrKc"/>
    <property type="match status" value="1"/>
</dbReference>
<dbReference type="EMBL" id="CADCXV010000091">
    <property type="protein sequence ID" value="CAB0028196.1"/>
    <property type="molecule type" value="Genomic_DNA"/>
</dbReference>
<dbReference type="Gene3D" id="1.10.510.10">
    <property type="entry name" value="Transferase(Phosphotransferase) domain 1"/>
    <property type="match status" value="1"/>
</dbReference>
<dbReference type="OrthoDB" id="7042322at2759"/>
<dbReference type="SUPFAM" id="SSF56112">
    <property type="entry name" value="Protein kinase-like (PK-like)"/>
    <property type="match status" value="1"/>
</dbReference>
<gene>
    <name evidence="9" type="ORF">TBRA_LOCUS408</name>
</gene>
<evidence type="ECO:0000256" key="5">
    <source>
        <dbReference type="ARBA" id="ARBA00022840"/>
    </source>
</evidence>
<dbReference type="GO" id="GO:0030170">
    <property type="term" value="F:pyridoxal phosphate binding"/>
    <property type="evidence" value="ECO:0007669"/>
    <property type="project" value="InterPro"/>
</dbReference>